<protein>
    <submittedName>
        <fullName evidence="1">Uncharacterized protein</fullName>
    </submittedName>
</protein>
<evidence type="ECO:0000313" key="1">
    <source>
        <dbReference type="EMBL" id="CAF1071478.1"/>
    </source>
</evidence>
<evidence type="ECO:0000313" key="3">
    <source>
        <dbReference type="Proteomes" id="UP000663829"/>
    </source>
</evidence>
<organism evidence="1 3">
    <name type="scientific">Didymodactylos carnosus</name>
    <dbReference type="NCBI Taxonomy" id="1234261"/>
    <lineage>
        <taxon>Eukaryota</taxon>
        <taxon>Metazoa</taxon>
        <taxon>Spiralia</taxon>
        <taxon>Gnathifera</taxon>
        <taxon>Rotifera</taxon>
        <taxon>Eurotatoria</taxon>
        <taxon>Bdelloidea</taxon>
        <taxon>Philodinida</taxon>
        <taxon>Philodinidae</taxon>
        <taxon>Didymodactylos</taxon>
    </lineage>
</organism>
<accession>A0A814M3W3</accession>
<gene>
    <name evidence="1" type="ORF">GPM918_LOCUS17298</name>
    <name evidence="2" type="ORF">SRO942_LOCUS17297</name>
</gene>
<keyword evidence="3" id="KW-1185">Reference proteome</keyword>
<comment type="caution">
    <text evidence="1">The sequence shown here is derived from an EMBL/GenBank/DDBJ whole genome shotgun (WGS) entry which is preliminary data.</text>
</comment>
<reference evidence="1" key="1">
    <citation type="submission" date="2021-02" db="EMBL/GenBank/DDBJ databases">
        <authorList>
            <person name="Nowell W R."/>
        </authorList>
    </citation>
    <scope>NUCLEOTIDE SEQUENCE</scope>
</reference>
<dbReference type="EMBL" id="CAJNOQ010004727">
    <property type="protein sequence ID" value="CAF1071478.1"/>
    <property type="molecule type" value="Genomic_DNA"/>
</dbReference>
<dbReference type="AlphaFoldDB" id="A0A814M3W3"/>
<sequence>MCYRSGRVAQSRSAVLVMFPTHNGNQVNIVRYVVSNINVEIVDIVDRAYDDGQHGICVIMARSETAQRVVDVFRLMRSPWNITVCPLPPEDQ</sequence>
<proteinExistence type="predicted"/>
<dbReference type="Proteomes" id="UP000681722">
    <property type="component" value="Unassembled WGS sequence"/>
</dbReference>
<dbReference type="Proteomes" id="UP000663829">
    <property type="component" value="Unassembled WGS sequence"/>
</dbReference>
<evidence type="ECO:0000313" key="2">
    <source>
        <dbReference type="EMBL" id="CAF3838542.1"/>
    </source>
</evidence>
<dbReference type="EMBL" id="CAJOBC010004727">
    <property type="protein sequence ID" value="CAF3838542.1"/>
    <property type="molecule type" value="Genomic_DNA"/>
</dbReference>
<name>A0A814M3W3_9BILA</name>